<name>A0A2I1M1R2_9BIFI</name>
<accession>A0A2I1M1R2</accession>
<sequence length="128" mass="14674">MSTPSIQDLQNIAECGHINIIETALNSNHMGYYDATTRTIIVDSTLNPTQYRCTLAHELIHAKYDHTGHTSKTEAKTRRETALWLINIIDYIQAEHVYEADKQHIAHDLGITLQVLEDYQTLLREQLT</sequence>
<feature type="domain" description="IrrE N-terminal-like" evidence="1">
    <location>
        <begin position="19"/>
        <end position="116"/>
    </location>
</feature>
<dbReference type="InterPro" id="IPR010359">
    <property type="entry name" value="IrrE_HExxH"/>
</dbReference>
<evidence type="ECO:0000313" key="3">
    <source>
        <dbReference type="Proteomes" id="UP000242263"/>
    </source>
</evidence>
<reference evidence="2 3" key="1">
    <citation type="submission" date="2017-12" db="EMBL/GenBank/DDBJ databases">
        <title>Phylogenetic diversity of female urinary microbiome.</title>
        <authorList>
            <person name="Thomas-White K."/>
            <person name="Wolfe A.J."/>
        </authorList>
    </citation>
    <scope>NUCLEOTIDE SEQUENCE [LARGE SCALE GENOMIC DNA]</scope>
    <source>
        <strain evidence="2 3">UMB0064</strain>
    </source>
</reference>
<proteinExistence type="predicted"/>
<gene>
    <name evidence="2" type="ORF">CYJ32_07475</name>
</gene>
<evidence type="ECO:0000259" key="1">
    <source>
        <dbReference type="Pfam" id="PF06114"/>
    </source>
</evidence>
<dbReference type="AlphaFoldDB" id="A0A2I1M1R2"/>
<dbReference type="Gene3D" id="1.10.10.2910">
    <property type="match status" value="1"/>
</dbReference>
<protein>
    <recommendedName>
        <fullName evidence="1">IrrE N-terminal-like domain-containing protein</fullName>
    </recommendedName>
</protein>
<dbReference type="EMBL" id="PKGU01000006">
    <property type="protein sequence ID" value="PKZ14056.1"/>
    <property type="molecule type" value="Genomic_DNA"/>
</dbReference>
<dbReference type="Pfam" id="PF06114">
    <property type="entry name" value="Peptidase_M78"/>
    <property type="match status" value="1"/>
</dbReference>
<organism evidence="2 3">
    <name type="scientific">Alloscardovia omnicolens</name>
    <dbReference type="NCBI Taxonomy" id="419015"/>
    <lineage>
        <taxon>Bacteria</taxon>
        <taxon>Bacillati</taxon>
        <taxon>Actinomycetota</taxon>
        <taxon>Actinomycetes</taxon>
        <taxon>Bifidobacteriales</taxon>
        <taxon>Bifidobacteriaceae</taxon>
        <taxon>Alloscardovia</taxon>
    </lineage>
</organism>
<dbReference type="Proteomes" id="UP000242263">
    <property type="component" value="Unassembled WGS sequence"/>
</dbReference>
<dbReference type="RefSeq" id="WP_101541595.1">
    <property type="nucleotide sequence ID" value="NZ_PKGU01000006.1"/>
</dbReference>
<evidence type="ECO:0000313" key="2">
    <source>
        <dbReference type="EMBL" id="PKZ14056.1"/>
    </source>
</evidence>
<comment type="caution">
    <text evidence="2">The sequence shown here is derived from an EMBL/GenBank/DDBJ whole genome shotgun (WGS) entry which is preliminary data.</text>
</comment>